<dbReference type="VEuPathDB" id="FungiDB:CC1G_13715"/>
<dbReference type="InParanoid" id="D6RK53"/>
<evidence type="ECO:0000313" key="2">
    <source>
        <dbReference type="EMBL" id="EFI28689.1"/>
    </source>
</evidence>
<dbReference type="PANTHER" id="PTHR34213">
    <property type="entry name" value="NUCLEAR TRANSPORT FACTOR 2 (NTF2) FAMILY PROTEIN"/>
    <property type="match status" value="1"/>
</dbReference>
<organism evidence="2 3">
    <name type="scientific">Coprinopsis cinerea (strain Okayama-7 / 130 / ATCC MYA-4618 / FGSC 9003)</name>
    <name type="common">Inky cap fungus</name>
    <name type="synonym">Hormographiella aspergillata</name>
    <dbReference type="NCBI Taxonomy" id="240176"/>
    <lineage>
        <taxon>Eukaryota</taxon>
        <taxon>Fungi</taxon>
        <taxon>Dikarya</taxon>
        <taxon>Basidiomycota</taxon>
        <taxon>Agaricomycotina</taxon>
        <taxon>Agaricomycetes</taxon>
        <taxon>Agaricomycetidae</taxon>
        <taxon>Agaricales</taxon>
        <taxon>Agaricineae</taxon>
        <taxon>Psathyrellaceae</taxon>
        <taxon>Coprinopsis</taxon>
    </lineage>
</organism>
<dbReference type="HOGENOM" id="CLU_109055_0_0_1"/>
<dbReference type="PANTHER" id="PTHR34213:SF2">
    <property type="entry name" value="NUCLEAR TRANSPORT FACTOR 2 (NTF2) FAMILY PROTEIN"/>
    <property type="match status" value="1"/>
</dbReference>
<accession>D6RK53</accession>
<reference evidence="2 3" key="1">
    <citation type="journal article" date="2010" name="Proc. Natl. Acad. Sci. U.S.A.">
        <title>Insights into evolution of multicellular fungi from the assembled chromosomes of the mushroom Coprinopsis cinerea (Coprinus cinereus).</title>
        <authorList>
            <person name="Stajich J.E."/>
            <person name="Wilke S.K."/>
            <person name="Ahren D."/>
            <person name="Au C.H."/>
            <person name="Birren B.W."/>
            <person name="Borodovsky M."/>
            <person name="Burns C."/>
            <person name="Canback B."/>
            <person name="Casselton L.A."/>
            <person name="Cheng C.K."/>
            <person name="Deng J."/>
            <person name="Dietrich F.S."/>
            <person name="Fargo D.C."/>
            <person name="Farman M.L."/>
            <person name="Gathman A.C."/>
            <person name="Goldberg J."/>
            <person name="Guigo R."/>
            <person name="Hoegger P.J."/>
            <person name="Hooker J.B."/>
            <person name="Huggins A."/>
            <person name="James T.Y."/>
            <person name="Kamada T."/>
            <person name="Kilaru S."/>
            <person name="Kodira C."/>
            <person name="Kues U."/>
            <person name="Kupfer D."/>
            <person name="Kwan H.S."/>
            <person name="Lomsadze A."/>
            <person name="Li W."/>
            <person name="Lilly W.W."/>
            <person name="Ma L.J."/>
            <person name="Mackey A.J."/>
            <person name="Manning G."/>
            <person name="Martin F."/>
            <person name="Muraguchi H."/>
            <person name="Natvig D.O."/>
            <person name="Palmerini H."/>
            <person name="Ramesh M.A."/>
            <person name="Rehmeyer C.J."/>
            <person name="Roe B.A."/>
            <person name="Shenoy N."/>
            <person name="Stanke M."/>
            <person name="Ter-Hovhannisyan V."/>
            <person name="Tunlid A."/>
            <person name="Velagapudi R."/>
            <person name="Vision T.J."/>
            <person name="Zeng Q."/>
            <person name="Zolan M.E."/>
            <person name="Pukkila P.J."/>
        </authorList>
    </citation>
    <scope>NUCLEOTIDE SEQUENCE [LARGE SCALE GENOMIC DNA]</scope>
    <source>
        <strain evidence="3">Okayama-7 / 130 / ATCC MYA-4618 / FGSC 9003</strain>
    </source>
</reference>
<feature type="region of interest" description="Disordered" evidence="1">
    <location>
        <begin position="1"/>
        <end position="27"/>
    </location>
</feature>
<protein>
    <recommendedName>
        <fullName evidence="4">SnoaL-like domain-containing protein</fullName>
    </recommendedName>
</protein>
<gene>
    <name evidence="2" type="ORF">CC1G_13715</name>
</gene>
<dbReference type="OrthoDB" id="2400485at2759"/>
<evidence type="ECO:0008006" key="4">
    <source>
        <dbReference type="Google" id="ProtNLM"/>
    </source>
</evidence>
<proteinExistence type="predicted"/>
<evidence type="ECO:0000256" key="1">
    <source>
        <dbReference type="SAM" id="MobiDB-lite"/>
    </source>
</evidence>
<dbReference type="OMA" id="WWDKKPI"/>
<evidence type="ECO:0000313" key="3">
    <source>
        <dbReference type="Proteomes" id="UP000001861"/>
    </source>
</evidence>
<dbReference type="GeneID" id="6017027"/>
<dbReference type="KEGG" id="cci:CC1G_13715"/>
<dbReference type="STRING" id="240176.D6RK53"/>
<comment type="caution">
    <text evidence="2">The sequence shown here is derived from an EMBL/GenBank/DDBJ whole genome shotgun (WGS) entry which is preliminary data.</text>
</comment>
<dbReference type="EMBL" id="AACS02000001">
    <property type="protein sequence ID" value="EFI28689.1"/>
    <property type="molecule type" value="Genomic_DNA"/>
</dbReference>
<dbReference type="Proteomes" id="UP000001861">
    <property type="component" value="Unassembled WGS sequence"/>
</dbReference>
<dbReference type="AlphaFoldDB" id="D6RK53"/>
<dbReference type="RefSeq" id="XP_002912183.1">
    <property type="nucleotide sequence ID" value="XM_002912137.1"/>
</dbReference>
<keyword evidence="3" id="KW-1185">Reference proteome</keyword>
<name>D6RK53_COPC7</name>
<dbReference type="eggNOG" id="ENOG502S37S">
    <property type="taxonomic scope" value="Eukaryota"/>
</dbReference>
<sequence>MSSKMATYATTPPSNSTANTEDLNSAGLTPEVSRALKERDLKPYEQPVIKSIRELYSCKPTNETFEIYAKNAVFHDPIGIATGLDSIRNQFVGLAKIFHFASIPKFRVLENPPTVPPNIILIDQDVAYYRDANSNSPTKTVNSLLTIKLDAATNKIVSHSEDWNHKKSSTKEDGVFGWMNEQRKKITAGLVDTFVGNANKN</sequence>